<name>A0A101I1H0_UNCT6</name>
<protein>
    <submittedName>
        <fullName evidence="2">Roadblock/LC7 family protein</fullName>
    </submittedName>
</protein>
<evidence type="ECO:0000259" key="1">
    <source>
        <dbReference type="SMART" id="SM00960"/>
    </source>
</evidence>
<dbReference type="InterPro" id="IPR004942">
    <property type="entry name" value="Roadblock/LAMTOR2_dom"/>
</dbReference>
<dbReference type="SUPFAM" id="SSF103196">
    <property type="entry name" value="Roadblock/LC7 domain"/>
    <property type="match status" value="1"/>
</dbReference>
<feature type="domain" description="Roadblock/LAMTOR2" evidence="1">
    <location>
        <begin position="2"/>
        <end position="90"/>
    </location>
</feature>
<proteinExistence type="predicted"/>
<evidence type="ECO:0000313" key="2">
    <source>
        <dbReference type="EMBL" id="KUK87272.1"/>
    </source>
</evidence>
<dbReference type="AlphaFoldDB" id="A0A101I1H0"/>
<dbReference type="Gene3D" id="3.30.450.30">
    <property type="entry name" value="Dynein light chain 2a, cytoplasmic"/>
    <property type="match status" value="1"/>
</dbReference>
<dbReference type="Proteomes" id="UP000053467">
    <property type="component" value="Unassembled WGS sequence"/>
</dbReference>
<dbReference type="Pfam" id="PF03259">
    <property type="entry name" value="Robl_LC7"/>
    <property type="match status" value="1"/>
</dbReference>
<accession>A0A101I1H0</accession>
<comment type="caution">
    <text evidence="2">The sequence shown here is derived from an EMBL/GenBank/DDBJ whole genome shotgun (WGS) entry which is preliminary data.</text>
</comment>
<evidence type="ECO:0000313" key="3">
    <source>
        <dbReference type="Proteomes" id="UP000053467"/>
    </source>
</evidence>
<sequence length="114" mass="12622">MIKEKIEKLMDIGGVKGVAILTKDGLIVEKIFYESEMADLLGAMVAKINSEMEKSLGRSTDTLPIFSTIYTEKGEILFISKEKFILFALAEKNVNIGALIIQIKNISNQLQGNI</sequence>
<gene>
    <name evidence="2" type="ORF">XE03_0880</name>
</gene>
<organism evidence="2 3">
    <name type="scientific">candidate division TA06 bacterium 34_109</name>
    <dbReference type="NCBI Taxonomy" id="1635277"/>
    <lineage>
        <taxon>Bacteria</taxon>
        <taxon>Bacteria division TA06</taxon>
    </lineage>
</organism>
<reference evidence="3" key="1">
    <citation type="journal article" date="2015" name="MBio">
        <title>Genome-Resolved Metagenomic Analysis Reveals Roles for Candidate Phyla and Other Microbial Community Members in Biogeochemical Transformations in Oil Reservoirs.</title>
        <authorList>
            <person name="Hu P."/>
            <person name="Tom L."/>
            <person name="Singh A."/>
            <person name="Thomas B.C."/>
            <person name="Baker B.J."/>
            <person name="Piceno Y.M."/>
            <person name="Andersen G.L."/>
            <person name="Banfield J.F."/>
        </authorList>
    </citation>
    <scope>NUCLEOTIDE SEQUENCE [LARGE SCALE GENOMIC DNA]</scope>
</reference>
<dbReference type="EMBL" id="LGGX01000006">
    <property type="protein sequence ID" value="KUK87272.1"/>
    <property type="molecule type" value="Genomic_DNA"/>
</dbReference>
<dbReference type="SMART" id="SM00960">
    <property type="entry name" value="Robl_LC7"/>
    <property type="match status" value="1"/>
</dbReference>